<reference evidence="11" key="1">
    <citation type="submission" date="2019-06" db="EMBL/GenBank/DDBJ databases">
        <title>Gordonia isolated from sludge of a wastewater treatment plant.</title>
        <authorList>
            <person name="Tamura T."/>
            <person name="Aoyama K."/>
            <person name="Kang Y."/>
            <person name="Saito S."/>
            <person name="Akiyama N."/>
            <person name="Yazawa K."/>
            <person name="Gonoi T."/>
            <person name="Mikami Y."/>
        </authorList>
    </citation>
    <scope>NUCLEOTIDE SEQUENCE [LARGE SCALE GENOMIC DNA]</scope>
    <source>
        <strain evidence="11">NBRC 107696</strain>
    </source>
</reference>
<evidence type="ECO:0000313" key="10">
    <source>
        <dbReference type="EMBL" id="GEE02811.1"/>
    </source>
</evidence>
<evidence type="ECO:0000256" key="4">
    <source>
        <dbReference type="ARBA" id="ARBA00022519"/>
    </source>
</evidence>
<dbReference type="InterPro" id="IPR035906">
    <property type="entry name" value="MetI-like_sf"/>
</dbReference>
<dbReference type="RefSeq" id="WP_161896448.1">
    <property type="nucleotide sequence ID" value="NZ_BJOV01000005.1"/>
</dbReference>
<evidence type="ECO:0000313" key="11">
    <source>
        <dbReference type="Proteomes" id="UP000444960"/>
    </source>
</evidence>
<dbReference type="PROSITE" id="PS50928">
    <property type="entry name" value="ABC_TM1"/>
    <property type="match status" value="1"/>
</dbReference>
<feature type="transmembrane region" description="Helical" evidence="8">
    <location>
        <begin position="234"/>
        <end position="255"/>
    </location>
</feature>
<feature type="transmembrane region" description="Helical" evidence="8">
    <location>
        <begin position="12"/>
        <end position="37"/>
    </location>
</feature>
<evidence type="ECO:0000256" key="8">
    <source>
        <dbReference type="RuleBase" id="RU363032"/>
    </source>
</evidence>
<comment type="subcellular location">
    <subcellularLocation>
        <location evidence="1">Cell inner membrane</location>
        <topology evidence="1">Multi-pass membrane protein</topology>
    </subcellularLocation>
    <subcellularLocation>
        <location evidence="8">Cell membrane</location>
        <topology evidence="8">Multi-pass membrane protein</topology>
    </subcellularLocation>
</comment>
<comment type="similarity">
    <text evidence="8">Belongs to the binding-protein-dependent transport system permease family.</text>
</comment>
<evidence type="ECO:0000256" key="5">
    <source>
        <dbReference type="ARBA" id="ARBA00022692"/>
    </source>
</evidence>
<gene>
    <name evidence="10" type="ORF">nbrc107696_32570</name>
</gene>
<keyword evidence="11" id="KW-1185">Reference proteome</keyword>
<evidence type="ECO:0000256" key="6">
    <source>
        <dbReference type="ARBA" id="ARBA00022989"/>
    </source>
</evidence>
<evidence type="ECO:0000256" key="3">
    <source>
        <dbReference type="ARBA" id="ARBA00022475"/>
    </source>
</evidence>
<feature type="transmembrane region" description="Helical" evidence="8">
    <location>
        <begin position="136"/>
        <end position="158"/>
    </location>
</feature>
<keyword evidence="2 8" id="KW-0813">Transport</keyword>
<evidence type="ECO:0000256" key="7">
    <source>
        <dbReference type="ARBA" id="ARBA00023136"/>
    </source>
</evidence>
<dbReference type="OrthoDB" id="4937721at2"/>
<dbReference type="AlphaFoldDB" id="A0A7I9VCE7"/>
<organism evidence="10 11">
    <name type="scientific">Gordonia spumicola</name>
    <dbReference type="NCBI Taxonomy" id="589161"/>
    <lineage>
        <taxon>Bacteria</taxon>
        <taxon>Bacillati</taxon>
        <taxon>Actinomycetota</taxon>
        <taxon>Actinomycetes</taxon>
        <taxon>Mycobacteriales</taxon>
        <taxon>Gordoniaceae</taxon>
        <taxon>Gordonia</taxon>
    </lineage>
</organism>
<dbReference type="EMBL" id="BJOV01000005">
    <property type="protein sequence ID" value="GEE02811.1"/>
    <property type="molecule type" value="Genomic_DNA"/>
</dbReference>
<dbReference type="InterPro" id="IPR000515">
    <property type="entry name" value="MetI-like"/>
</dbReference>
<comment type="caution">
    <text evidence="10">The sequence shown here is derived from an EMBL/GenBank/DDBJ whole genome shotgun (WGS) entry which is preliminary data.</text>
</comment>
<feature type="domain" description="ABC transmembrane type-1" evidence="9">
    <location>
        <begin position="65"/>
        <end position="255"/>
    </location>
</feature>
<keyword evidence="6 8" id="KW-1133">Transmembrane helix</keyword>
<dbReference type="Pfam" id="PF00528">
    <property type="entry name" value="BPD_transp_1"/>
    <property type="match status" value="1"/>
</dbReference>
<keyword evidence="7 8" id="KW-0472">Membrane</keyword>
<dbReference type="GO" id="GO:0005886">
    <property type="term" value="C:plasma membrane"/>
    <property type="evidence" value="ECO:0007669"/>
    <property type="project" value="UniProtKB-SubCell"/>
</dbReference>
<dbReference type="PANTHER" id="PTHR43357">
    <property type="entry name" value="INNER MEMBRANE ABC TRANSPORTER PERMEASE PROTEIN YDCV"/>
    <property type="match status" value="1"/>
</dbReference>
<protein>
    <submittedName>
        <fullName evidence="10">Putative ABC transporter, permease protein</fullName>
    </submittedName>
</protein>
<dbReference type="Proteomes" id="UP000444960">
    <property type="component" value="Unassembled WGS sequence"/>
</dbReference>
<sequence length="265" mass="27251">MLVRSRASRALIWLVFALVVGVLIVAPILVTAITAFADSWTSVLPSALTTDHVSEVLAADNLESVTVSVQTAIIASAIAVAVGTWAALAVRKAPPRLRGLLDAAYHVPVAVPSVVVGLAVLIAFSRPPVLLNGTPSIVIVVQSLLVLSFAFSMVSAAAKSLDPALDQVAGSLGASGARILAKVTLPLLAPAIAAAAGLSLALCMGELGATIMVYPGSWRTLPVTIFTQSDRGELFTAAANTLLLVLVTVVILGILGRVRSRAQLR</sequence>
<evidence type="ECO:0000256" key="1">
    <source>
        <dbReference type="ARBA" id="ARBA00004429"/>
    </source>
</evidence>
<proteinExistence type="inferred from homology"/>
<keyword evidence="5 8" id="KW-0812">Transmembrane</keyword>
<dbReference type="SUPFAM" id="SSF161098">
    <property type="entry name" value="MetI-like"/>
    <property type="match status" value="1"/>
</dbReference>
<evidence type="ECO:0000256" key="2">
    <source>
        <dbReference type="ARBA" id="ARBA00022448"/>
    </source>
</evidence>
<dbReference type="Gene3D" id="1.10.3720.10">
    <property type="entry name" value="MetI-like"/>
    <property type="match status" value="1"/>
</dbReference>
<keyword evidence="4" id="KW-0997">Cell inner membrane</keyword>
<name>A0A7I9VCE7_9ACTN</name>
<feature type="transmembrane region" description="Helical" evidence="8">
    <location>
        <begin position="103"/>
        <end position="124"/>
    </location>
</feature>
<accession>A0A7I9VCE7</accession>
<dbReference type="GO" id="GO:0055085">
    <property type="term" value="P:transmembrane transport"/>
    <property type="evidence" value="ECO:0007669"/>
    <property type="project" value="InterPro"/>
</dbReference>
<keyword evidence="3" id="KW-1003">Cell membrane</keyword>
<evidence type="ECO:0000259" key="9">
    <source>
        <dbReference type="PROSITE" id="PS50928"/>
    </source>
</evidence>
<feature type="transmembrane region" description="Helical" evidence="8">
    <location>
        <begin position="72"/>
        <end position="91"/>
    </location>
</feature>
<dbReference type="PANTHER" id="PTHR43357:SF4">
    <property type="entry name" value="INNER MEMBRANE ABC TRANSPORTER PERMEASE PROTEIN YDCV"/>
    <property type="match status" value="1"/>
</dbReference>
<feature type="transmembrane region" description="Helical" evidence="8">
    <location>
        <begin position="187"/>
        <end position="214"/>
    </location>
</feature>